<evidence type="ECO:0000313" key="2">
    <source>
        <dbReference type="Proteomes" id="UP000681720"/>
    </source>
</evidence>
<feature type="non-terminal residue" evidence="1">
    <location>
        <position position="65"/>
    </location>
</feature>
<evidence type="ECO:0000313" key="1">
    <source>
        <dbReference type="EMBL" id="CAF5058336.1"/>
    </source>
</evidence>
<protein>
    <submittedName>
        <fullName evidence="1">Uncharacterized protein</fullName>
    </submittedName>
</protein>
<organism evidence="1 2">
    <name type="scientific">Rotaria magnacalcarata</name>
    <dbReference type="NCBI Taxonomy" id="392030"/>
    <lineage>
        <taxon>Eukaryota</taxon>
        <taxon>Metazoa</taxon>
        <taxon>Spiralia</taxon>
        <taxon>Gnathifera</taxon>
        <taxon>Rotifera</taxon>
        <taxon>Eurotatoria</taxon>
        <taxon>Bdelloidea</taxon>
        <taxon>Philodinida</taxon>
        <taxon>Philodinidae</taxon>
        <taxon>Rotaria</taxon>
    </lineage>
</organism>
<comment type="caution">
    <text evidence="1">The sequence shown here is derived from an EMBL/GenBank/DDBJ whole genome shotgun (WGS) entry which is preliminary data.</text>
</comment>
<gene>
    <name evidence="1" type="ORF">GIL414_LOCUS60364</name>
</gene>
<dbReference type="EMBL" id="CAJOBJ010232677">
    <property type="protein sequence ID" value="CAF5058336.1"/>
    <property type="molecule type" value="Genomic_DNA"/>
</dbReference>
<dbReference type="AlphaFoldDB" id="A0A8S3E8U2"/>
<accession>A0A8S3E8U2</accession>
<reference evidence="1" key="1">
    <citation type="submission" date="2021-02" db="EMBL/GenBank/DDBJ databases">
        <authorList>
            <person name="Nowell W R."/>
        </authorList>
    </citation>
    <scope>NUCLEOTIDE SEQUENCE</scope>
</reference>
<sequence length="65" mass="7460">MEELVCVKRLCALNLKPRGVPSKRPDHRRPSTIIDDFLYHGNIGHAQNTDLLKQLDIQHILNVCD</sequence>
<dbReference type="Proteomes" id="UP000681720">
    <property type="component" value="Unassembled WGS sequence"/>
</dbReference>
<proteinExistence type="predicted"/>
<dbReference type="InterPro" id="IPR029021">
    <property type="entry name" value="Prot-tyrosine_phosphatase-like"/>
</dbReference>
<dbReference type="SUPFAM" id="SSF52799">
    <property type="entry name" value="(Phosphotyrosine protein) phosphatases II"/>
    <property type="match status" value="1"/>
</dbReference>
<name>A0A8S3E8U2_9BILA</name>
<dbReference type="Gene3D" id="3.90.190.10">
    <property type="entry name" value="Protein tyrosine phosphatase superfamily"/>
    <property type="match status" value="1"/>
</dbReference>